<dbReference type="Proteomes" id="UP000003240">
    <property type="component" value="Unassembled WGS sequence"/>
</dbReference>
<dbReference type="EMBL" id="AFGF01000081">
    <property type="protein sequence ID" value="EGO64015.1"/>
    <property type="molecule type" value="Genomic_DNA"/>
</dbReference>
<proteinExistence type="predicted"/>
<dbReference type="AlphaFoldDB" id="F7NJ18"/>
<dbReference type="OrthoDB" id="1683160at2"/>
<evidence type="ECO:0000313" key="2">
    <source>
        <dbReference type="Proteomes" id="UP000003240"/>
    </source>
</evidence>
<evidence type="ECO:0000313" key="1">
    <source>
        <dbReference type="EMBL" id="EGO64015.1"/>
    </source>
</evidence>
<gene>
    <name evidence="1" type="ORF">ALO_10354</name>
</gene>
<dbReference type="RefSeq" id="WP_004573349.1">
    <property type="nucleotide sequence ID" value="NZ_AFGF01000081.1"/>
</dbReference>
<accession>F7NJ18</accession>
<name>F7NJ18_9FIRM</name>
<comment type="caution">
    <text evidence="1">The sequence shown here is derived from an EMBL/GenBank/DDBJ whole genome shotgun (WGS) entry which is preliminary data.</text>
</comment>
<keyword evidence="2" id="KW-1185">Reference proteome</keyword>
<protein>
    <submittedName>
        <fullName evidence="1">Uncharacterized protein</fullName>
    </submittedName>
</protein>
<sequence length="136" mass="15440">MDGVICSSCHSYLDLANAVCPGCGTQMIYEGDAKNVIDRLQPDCLIHRYDGSDMLEPAVILKKGRTNYKVATRLAEYAKPVIVPEHKVYQFNQNILSAVQGLRNERTAAMARYEQQIQSHWKYLKQYTPAHKTHPT</sequence>
<organism evidence="1 2">
    <name type="scientific">Acetonema longum DSM 6540</name>
    <dbReference type="NCBI Taxonomy" id="1009370"/>
    <lineage>
        <taxon>Bacteria</taxon>
        <taxon>Bacillati</taxon>
        <taxon>Bacillota</taxon>
        <taxon>Negativicutes</taxon>
        <taxon>Acetonemataceae</taxon>
        <taxon>Acetonema</taxon>
    </lineage>
</organism>
<reference evidence="1 2" key="1">
    <citation type="journal article" date="2011" name="EMBO J.">
        <title>Structural diversity of bacterial flagellar motors.</title>
        <authorList>
            <person name="Chen S."/>
            <person name="Beeby M."/>
            <person name="Murphy G.E."/>
            <person name="Leadbetter J.R."/>
            <person name="Hendrixson D.R."/>
            <person name="Briegel A."/>
            <person name="Li Z."/>
            <person name="Shi J."/>
            <person name="Tocheva E.I."/>
            <person name="Muller A."/>
            <person name="Dobro M.J."/>
            <person name="Jensen G.J."/>
        </authorList>
    </citation>
    <scope>NUCLEOTIDE SEQUENCE [LARGE SCALE GENOMIC DNA]</scope>
    <source>
        <strain evidence="1 2">DSM 6540</strain>
    </source>
</reference>
<dbReference type="eggNOG" id="ENOG503271R">
    <property type="taxonomic scope" value="Bacteria"/>
</dbReference>